<dbReference type="Proteomes" id="UP000603200">
    <property type="component" value="Unassembled WGS sequence"/>
</dbReference>
<accession>A0ABQ3ZUG6</accession>
<protein>
    <submittedName>
        <fullName evidence="1">Uncharacterized protein</fullName>
    </submittedName>
</protein>
<gene>
    <name evidence="1" type="ORF">Ahu01nite_053480</name>
</gene>
<organism evidence="1 2">
    <name type="scientific">Winogradskya humida</name>
    <dbReference type="NCBI Taxonomy" id="113566"/>
    <lineage>
        <taxon>Bacteria</taxon>
        <taxon>Bacillati</taxon>
        <taxon>Actinomycetota</taxon>
        <taxon>Actinomycetes</taxon>
        <taxon>Micromonosporales</taxon>
        <taxon>Micromonosporaceae</taxon>
        <taxon>Winogradskya</taxon>
    </lineage>
</organism>
<comment type="caution">
    <text evidence="1">The sequence shown here is derived from an EMBL/GenBank/DDBJ whole genome shotgun (WGS) entry which is preliminary data.</text>
</comment>
<proteinExistence type="predicted"/>
<evidence type="ECO:0000313" key="1">
    <source>
        <dbReference type="EMBL" id="GIE22246.1"/>
    </source>
</evidence>
<evidence type="ECO:0000313" key="2">
    <source>
        <dbReference type="Proteomes" id="UP000603200"/>
    </source>
</evidence>
<dbReference type="EMBL" id="BOMN01000068">
    <property type="protein sequence ID" value="GIE22246.1"/>
    <property type="molecule type" value="Genomic_DNA"/>
</dbReference>
<keyword evidence="2" id="KW-1185">Reference proteome</keyword>
<name>A0ABQ3ZUG6_9ACTN</name>
<reference evidence="1 2" key="1">
    <citation type="submission" date="2021-01" db="EMBL/GenBank/DDBJ databases">
        <title>Whole genome shotgun sequence of Actinoplanes humidus NBRC 14915.</title>
        <authorList>
            <person name="Komaki H."/>
            <person name="Tamura T."/>
        </authorList>
    </citation>
    <scope>NUCLEOTIDE SEQUENCE [LARGE SCALE GENOMIC DNA]</scope>
    <source>
        <strain evidence="1 2">NBRC 14915</strain>
    </source>
</reference>
<sequence>MPAAWSLPLVGGWQPVTPVHECGLSGADLEGEVFDSEGWMLIFRGGVLPDSGIAHRDRLGMTGLGCGRRGGRHDIGDAAVGQALPELGDLTVTGVSGQQRRIQVPAGEFVDHLQGHQPFRSVTFAVRDLRRCPAAQDLGDLFLPRHLFAHVGFLLPGLIQGDRLPAQTFGVLVGDGAGAVGHTGLVPGLRDEQPPVQHRRRRIARGVDADRDLAVPDLAKGSGVLPGDTC</sequence>